<dbReference type="Gene3D" id="2.130.10.10">
    <property type="entry name" value="YVTN repeat-like/Quinoprotein amine dehydrogenase"/>
    <property type="match status" value="3"/>
</dbReference>
<dbReference type="InterPro" id="IPR001680">
    <property type="entry name" value="WD40_rpt"/>
</dbReference>
<feature type="region of interest" description="Disordered" evidence="4">
    <location>
        <begin position="1200"/>
        <end position="1230"/>
    </location>
</feature>
<dbReference type="Proteomes" id="UP001142055">
    <property type="component" value="Chromosome 1"/>
</dbReference>
<evidence type="ECO:0000256" key="4">
    <source>
        <dbReference type="SAM" id="MobiDB-lite"/>
    </source>
</evidence>
<dbReference type="InterPro" id="IPR019775">
    <property type="entry name" value="WD40_repeat_CS"/>
</dbReference>
<dbReference type="InterPro" id="IPR049916">
    <property type="entry name" value="WDR72-like"/>
</dbReference>
<dbReference type="Pfam" id="PF00400">
    <property type="entry name" value="WD40"/>
    <property type="match status" value="3"/>
</dbReference>
<dbReference type="EMBL" id="JAPWDV010000001">
    <property type="protein sequence ID" value="KAJ6225247.1"/>
    <property type="molecule type" value="Genomic_DNA"/>
</dbReference>
<feature type="region of interest" description="Disordered" evidence="4">
    <location>
        <begin position="953"/>
        <end position="990"/>
    </location>
</feature>
<evidence type="ECO:0000256" key="2">
    <source>
        <dbReference type="ARBA" id="ARBA00022737"/>
    </source>
</evidence>
<feature type="compositionally biased region" description="Low complexity" evidence="4">
    <location>
        <begin position="1115"/>
        <end position="1144"/>
    </location>
</feature>
<sequence length="1576" mass="174273">MTISNVSNQLIVPVTLWGSKSPTHCVSSLILTNDYRTIITGCNDGQICVWDLSEDKKSVDITSITFSGENNILRYFCNGYYAEILVINGLTLEIMYTLNSKLSPDWISAIHVLKPTKSQEEVVIGLSIAGIMKVWTLIGKEAPTSIPFYENESKPIRCLNALHITCCFYNQRTLLIVCAKYWQIYDVGDFALLCSVENRRGERWSGGEFLSADRVIIWSDVGKSYLYKLPIHCLTDNQEFRKPNTSNLPYLYATLCIPNDKRLLCPPAMAFYNLGTLDIDELALAVQIPKVVIRGDSYGTVSLWTIPDVCNWDLIGDKVPEIAPTMQSSLSNAWKSMQASPCGIIDTLLKSIDDQPHSSSHSHSKSHSSSSESYKLTSSVYIPALGRLVCGREDGSIIIVSANQTIMLQLLLGRHLTYEDWPHHQILFGHSGRVNTLLYPHQLEDRYEIAHLVSGGVDFSVCLWDIFTGALLHRFSVHAGEITQMFAPPKDCSPRILNCICSVASDHSVALISLKERKCVMLASRHLFPISTIKWRPLDDFMIVGCIDGSIYVWQMETGHLDRMLHGMAAEEILNACDGNTSMNTSGDRFVNPALHLFRGLRHRNLAAIKQAAVRGLHNISAHLQQQRLDVIDASIRSRSNPLLIQGLRTNQKDQESHILFFDVEALIVQLLSEEYDQLSPNTLESRGLTSNLEYKRYTEMASSPETQHKFSGLLAKMKDTAENAAQKIQAKAESVGFKNVHGDISVGFHRKTSTASNATDDASSASGGRSNSLQGKLAGDSSFTSEIHMPMEIARLLMSLLHAWGLDPDLDRVCEMKLGLLRPLRPVCFGQISKGGHMSLLLPTYLNRLDEQLKSKLVKSSKPESGKTSVSRTKPDRHVKIVSTLPSNIQMEEEMAQRFTSKLHWEFSSALSTNHLMSLLAMTNTMITMQNGTTFISSSFAETNRRRLIRKLSRQSSQTTVPSSGAIVPTPPSTLMNDDDNSKQSPENKKQIRDGWAVLGALHCCLLGELIKSENFKRPMIEILARRWQDRCIEIREAAQGLLISELRLAGSKGRRAIVEEWQAHLPNYTESIPDANATQNAHSNSSGGVGGGVPIPSVGGHRSSTTIHHNSQPHSMSNSPIPSPISDSNNIPMNPENNNTNIGSDGEQEDEDEDEMQAHLTSSIKTANMTSGSEGRRRQATAIILMGVIGSEYGSEITGIESSSSSNTSKSTPPPRPPRPGEANGNVPKKLEIPLTHAAGRRKSLIEGFGGAGNYSLARKTSKALAYLLLAPPTPSLPYHTSLRRAAIDLIGRGFTVWEPYIDVSKILMALLEFCSAEGEPTIVPSQQFGLPLTPVADSSRTARAAIHSITEVRPSVFITTLAREVTRYNTMQQQQQSLNFIPNQTVLYRARPEILKNLEYLIEKKQSIVYDLIIETTDIILYCLDQNALKTRGLGELFPTICRFQNVTYCTSSKRVAVGASNGNLAIYELKTGKSQLIAAHSGHPITACAFAPDGKHLASYCAEENRVSFWLTAVGLFGLGKSQTQCVKWHQSPPMPETVRQLGLIKSAKLVWVSSKLLILLFANGKEHRFTV</sequence>
<feature type="compositionally biased region" description="Polar residues" evidence="4">
    <location>
        <begin position="955"/>
        <end position="964"/>
    </location>
</feature>
<dbReference type="OrthoDB" id="338622at2759"/>
<evidence type="ECO:0000256" key="3">
    <source>
        <dbReference type="PROSITE-ProRule" id="PRU00221"/>
    </source>
</evidence>
<dbReference type="InterPro" id="IPR015943">
    <property type="entry name" value="WD40/YVTN_repeat-like_dom_sf"/>
</dbReference>
<dbReference type="PANTHER" id="PTHR44099:SF4">
    <property type="entry name" value="RABCONNECTIN-3B, ISOFORM A"/>
    <property type="match status" value="1"/>
</dbReference>
<dbReference type="InterPro" id="IPR036322">
    <property type="entry name" value="WD40_repeat_dom_sf"/>
</dbReference>
<protein>
    <recommendedName>
        <fullName evidence="7">WD repeat-containing protein 7</fullName>
    </recommendedName>
</protein>
<feature type="region of interest" description="Disordered" evidence="4">
    <location>
        <begin position="1078"/>
        <end position="1160"/>
    </location>
</feature>
<comment type="caution">
    <text evidence="5">The sequence shown here is derived from an EMBL/GenBank/DDBJ whole genome shotgun (WGS) entry which is preliminary data.</text>
</comment>
<feature type="compositionally biased region" description="Low complexity" evidence="4">
    <location>
        <begin position="754"/>
        <end position="773"/>
    </location>
</feature>
<feature type="compositionally biased region" description="Acidic residues" evidence="4">
    <location>
        <begin position="1148"/>
        <end position="1157"/>
    </location>
</feature>
<accession>A0A9Q0MGI0</accession>
<feature type="region of interest" description="Disordered" evidence="4">
    <location>
        <begin position="752"/>
        <end position="778"/>
    </location>
</feature>
<dbReference type="OMA" id="KQMPPRI"/>
<name>A0A9Q0MGI0_BLOTA</name>
<gene>
    <name evidence="5" type="ORF">RDWZM_003792</name>
</gene>
<feature type="repeat" description="WD" evidence="3">
    <location>
        <begin position="523"/>
        <end position="564"/>
    </location>
</feature>
<dbReference type="PANTHER" id="PTHR44099">
    <property type="entry name" value="RABCONNECTIN-3B, ISOFORM A"/>
    <property type="match status" value="1"/>
</dbReference>
<keyword evidence="6" id="KW-1185">Reference proteome</keyword>
<dbReference type="PROSITE" id="PS50082">
    <property type="entry name" value="WD_REPEATS_2"/>
    <property type="match status" value="2"/>
</dbReference>
<evidence type="ECO:0000313" key="5">
    <source>
        <dbReference type="EMBL" id="KAJ6225247.1"/>
    </source>
</evidence>
<reference evidence="5" key="1">
    <citation type="submission" date="2022-12" db="EMBL/GenBank/DDBJ databases">
        <title>Genome assemblies of Blomia tropicalis.</title>
        <authorList>
            <person name="Cui Y."/>
        </authorList>
    </citation>
    <scope>NUCLEOTIDE SEQUENCE</scope>
    <source>
        <tissue evidence="5">Adult mites</tissue>
    </source>
</reference>
<feature type="compositionally biased region" description="Low complexity" evidence="4">
    <location>
        <begin position="1200"/>
        <end position="1213"/>
    </location>
</feature>
<dbReference type="SUPFAM" id="SSF50960">
    <property type="entry name" value="TolB, C-terminal domain"/>
    <property type="match status" value="1"/>
</dbReference>
<evidence type="ECO:0000256" key="1">
    <source>
        <dbReference type="ARBA" id="ARBA00022574"/>
    </source>
</evidence>
<keyword evidence="1 3" id="KW-0853">WD repeat</keyword>
<feature type="repeat" description="WD" evidence="3">
    <location>
        <begin position="26"/>
        <end position="60"/>
    </location>
</feature>
<evidence type="ECO:0008006" key="7">
    <source>
        <dbReference type="Google" id="ProtNLM"/>
    </source>
</evidence>
<organism evidence="5 6">
    <name type="scientific">Blomia tropicalis</name>
    <name type="common">Mite</name>
    <dbReference type="NCBI Taxonomy" id="40697"/>
    <lineage>
        <taxon>Eukaryota</taxon>
        <taxon>Metazoa</taxon>
        <taxon>Ecdysozoa</taxon>
        <taxon>Arthropoda</taxon>
        <taxon>Chelicerata</taxon>
        <taxon>Arachnida</taxon>
        <taxon>Acari</taxon>
        <taxon>Acariformes</taxon>
        <taxon>Sarcoptiformes</taxon>
        <taxon>Astigmata</taxon>
        <taxon>Glycyphagoidea</taxon>
        <taxon>Echimyopodidae</taxon>
        <taxon>Blomia</taxon>
    </lineage>
</organism>
<feature type="compositionally biased region" description="Basic and acidic residues" evidence="4">
    <location>
        <begin position="981"/>
        <end position="990"/>
    </location>
</feature>
<feature type="compositionally biased region" description="Polar residues" evidence="4">
    <location>
        <begin position="1104"/>
        <end position="1114"/>
    </location>
</feature>
<evidence type="ECO:0000313" key="6">
    <source>
        <dbReference type="Proteomes" id="UP001142055"/>
    </source>
</evidence>
<proteinExistence type="predicted"/>
<dbReference type="SMART" id="SM00320">
    <property type="entry name" value="WD40"/>
    <property type="match status" value="6"/>
</dbReference>
<dbReference type="GO" id="GO:0005737">
    <property type="term" value="C:cytoplasm"/>
    <property type="evidence" value="ECO:0007669"/>
    <property type="project" value="TreeGrafter"/>
</dbReference>
<dbReference type="PROSITE" id="PS00678">
    <property type="entry name" value="WD_REPEATS_1"/>
    <property type="match status" value="1"/>
</dbReference>
<dbReference type="SUPFAM" id="SSF50978">
    <property type="entry name" value="WD40 repeat-like"/>
    <property type="match status" value="2"/>
</dbReference>
<keyword evidence="2" id="KW-0677">Repeat</keyword>